<evidence type="ECO:0000256" key="1">
    <source>
        <dbReference type="ARBA" id="ARBA00008950"/>
    </source>
</evidence>
<dbReference type="Pfam" id="PF12850">
    <property type="entry name" value="Metallophos_2"/>
    <property type="match status" value="1"/>
</dbReference>
<comment type="caution">
    <text evidence="4">The sequence shown here is derived from an EMBL/GenBank/DDBJ whole genome shotgun (WGS) entry which is preliminary data.</text>
</comment>
<dbReference type="InterPro" id="IPR024654">
    <property type="entry name" value="Calcineurin-like_PHP_lpxH"/>
</dbReference>
<organism evidence="4 5">
    <name type="scientific">Paramuribaculum intestinale</name>
    <dbReference type="NCBI Taxonomy" id="2094151"/>
    <lineage>
        <taxon>Bacteria</taxon>
        <taxon>Pseudomonadati</taxon>
        <taxon>Bacteroidota</taxon>
        <taxon>Bacteroidia</taxon>
        <taxon>Bacteroidales</taxon>
        <taxon>Muribaculaceae</taxon>
        <taxon>Paramuribaculum</taxon>
    </lineage>
</organism>
<evidence type="ECO:0000259" key="3">
    <source>
        <dbReference type="Pfam" id="PF12850"/>
    </source>
</evidence>
<evidence type="ECO:0000313" key="4">
    <source>
        <dbReference type="EMBL" id="PWB08052.1"/>
    </source>
</evidence>
<keyword evidence="2" id="KW-0479">Metal-binding</keyword>
<feature type="domain" description="Calcineurin-like phosphoesterase" evidence="3">
    <location>
        <begin position="3"/>
        <end position="148"/>
    </location>
</feature>
<dbReference type="SUPFAM" id="SSF56300">
    <property type="entry name" value="Metallo-dependent phosphatases"/>
    <property type="match status" value="1"/>
</dbReference>
<dbReference type="EC" id="3.1.4.-" evidence="2"/>
<keyword evidence="5" id="KW-1185">Reference proteome</keyword>
<evidence type="ECO:0000256" key="2">
    <source>
        <dbReference type="RuleBase" id="RU362039"/>
    </source>
</evidence>
<sequence length="170" mass="18808">MKRIGILSDTHSKWDPRYAAHFDGCDEVWHAGDIGDIGLLQRLRECAPVVRAVSGNIDSGEVRRECPELLEFEVEGVKVLLTHIGGYPGRYRPGMKKLLAADGIRLMVCGHSHILKVMPDPELGLLHVNPGAAGEQGWQRERTLVRLILDAGDIRDLDVITLGRHYGGDN</sequence>
<evidence type="ECO:0000313" key="5">
    <source>
        <dbReference type="Proteomes" id="UP000244925"/>
    </source>
</evidence>
<protein>
    <recommendedName>
        <fullName evidence="2">Phosphoesterase</fullName>
        <ecNumber evidence="2">3.1.4.-</ecNumber>
    </recommendedName>
</protein>
<accession>A0A2V1IVX0</accession>
<name>A0A2V1IVX0_9BACT</name>
<dbReference type="Proteomes" id="UP000244925">
    <property type="component" value="Unassembled WGS sequence"/>
</dbReference>
<comment type="cofactor">
    <cofactor evidence="2">
        <name>a divalent metal cation</name>
        <dbReference type="ChEBI" id="CHEBI:60240"/>
    </cofactor>
</comment>
<dbReference type="RefSeq" id="WP_107035736.1">
    <property type="nucleotide sequence ID" value="NZ_CAOMZA010000001.1"/>
</dbReference>
<gene>
    <name evidence="4" type="ORF">C5O25_05505</name>
</gene>
<dbReference type="InterPro" id="IPR000979">
    <property type="entry name" value="Phosphodiesterase_MJ0936/Vps29"/>
</dbReference>
<dbReference type="GO" id="GO:0046872">
    <property type="term" value="F:metal ion binding"/>
    <property type="evidence" value="ECO:0007669"/>
    <property type="project" value="UniProtKB-KW"/>
</dbReference>
<dbReference type="InterPro" id="IPR029052">
    <property type="entry name" value="Metallo-depent_PP-like"/>
</dbReference>
<dbReference type="NCBIfam" id="TIGR00040">
    <property type="entry name" value="yfcE"/>
    <property type="match status" value="1"/>
</dbReference>
<dbReference type="GO" id="GO:0016787">
    <property type="term" value="F:hydrolase activity"/>
    <property type="evidence" value="ECO:0007669"/>
    <property type="project" value="UniProtKB-UniRule"/>
</dbReference>
<dbReference type="Gene3D" id="3.60.21.10">
    <property type="match status" value="1"/>
</dbReference>
<dbReference type="GeneID" id="93423841"/>
<proteinExistence type="inferred from homology"/>
<dbReference type="EMBL" id="PUBV01000008">
    <property type="protein sequence ID" value="PWB08052.1"/>
    <property type="molecule type" value="Genomic_DNA"/>
</dbReference>
<comment type="similarity">
    <text evidence="1 2">Belongs to the metallophosphoesterase superfamily. YfcE family.</text>
</comment>
<dbReference type="AlphaFoldDB" id="A0A2V1IVX0"/>
<reference evidence="5" key="1">
    <citation type="submission" date="2018-02" db="EMBL/GenBank/DDBJ databases">
        <authorList>
            <person name="Clavel T."/>
            <person name="Strowig T."/>
        </authorList>
    </citation>
    <scope>NUCLEOTIDE SEQUENCE [LARGE SCALE GENOMIC DNA]</scope>
    <source>
        <strain evidence="5">DSM 100764</strain>
    </source>
</reference>